<organism evidence="1 2">
    <name type="scientific">Mycolicibacterium iranicum</name>
    <name type="common">Mycobacterium iranicum</name>
    <dbReference type="NCBI Taxonomy" id="912594"/>
    <lineage>
        <taxon>Bacteria</taxon>
        <taxon>Bacillati</taxon>
        <taxon>Actinomycetota</taxon>
        <taxon>Actinomycetes</taxon>
        <taxon>Mycobacteriales</taxon>
        <taxon>Mycobacteriaceae</taxon>
        <taxon>Mycolicibacterium</taxon>
    </lineage>
</organism>
<dbReference type="EMBL" id="JACHVU010000003">
    <property type="protein sequence ID" value="MBB2990413.1"/>
    <property type="molecule type" value="Genomic_DNA"/>
</dbReference>
<comment type="caution">
    <text evidence="1">The sequence shown here is derived from an EMBL/GenBank/DDBJ whole genome shotgun (WGS) entry which is preliminary data.</text>
</comment>
<dbReference type="Proteomes" id="UP000550501">
    <property type="component" value="Unassembled WGS sequence"/>
</dbReference>
<gene>
    <name evidence="1" type="ORF">FHR72_001881</name>
</gene>
<dbReference type="RefSeq" id="WP_260155937.1">
    <property type="nucleotide sequence ID" value="NZ_JACHVU010000003.1"/>
</dbReference>
<dbReference type="AlphaFoldDB" id="A0A839Q4L1"/>
<proteinExistence type="predicted"/>
<sequence>MGFTVVLEHRTGYTTGLGEKQARQSTDVGAPGILDVRRVRTVLQ</sequence>
<reference evidence="1 2" key="1">
    <citation type="submission" date="2020-08" db="EMBL/GenBank/DDBJ databases">
        <title>The Agave Microbiome: Exploring the role of microbial communities in plant adaptations to desert environments.</title>
        <authorList>
            <person name="Partida-Martinez L.P."/>
        </authorList>
    </citation>
    <scope>NUCLEOTIDE SEQUENCE [LARGE SCALE GENOMIC DNA]</scope>
    <source>
        <strain evidence="1 2">AT2.18</strain>
    </source>
</reference>
<accession>A0A839Q4L1</accession>
<evidence type="ECO:0000313" key="1">
    <source>
        <dbReference type="EMBL" id="MBB2990413.1"/>
    </source>
</evidence>
<evidence type="ECO:0000313" key="2">
    <source>
        <dbReference type="Proteomes" id="UP000550501"/>
    </source>
</evidence>
<protein>
    <submittedName>
        <fullName evidence="1">Uncharacterized protein</fullName>
    </submittedName>
</protein>
<name>A0A839Q4L1_MYCIR</name>
<keyword evidence="2" id="KW-1185">Reference proteome</keyword>